<feature type="compositionally biased region" description="Low complexity" evidence="1">
    <location>
        <begin position="108"/>
        <end position="152"/>
    </location>
</feature>
<evidence type="ECO:0000256" key="1">
    <source>
        <dbReference type="SAM" id="MobiDB-lite"/>
    </source>
</evidence>
<accession>A0A7C8MFZ1</accession>
<name>A0A7C8MFZ1_9PLEO</name>
<reference evidence="2 3" key="1">
    <citation type="submission" date="2020-01" db="EMBL/GenBank/DDBJ databases">
        <authorList>
            <consortium name="DOE Joint Genome Institute"/>
            <person name="Haridas S."/>
            <person name="Albert R."/>
            <person name="Binder M."/>
            <person name="Bloem J."/>
            <person name="Labutti K."/>
            <person name="Salamov A."/>
            <person name="Andreopoulos B."/>
            <person name="Baker S.E."/>
            <person name="Barry K."/>
            <person name="Bills G."/>
            <person name="Bluhm B.H."/>
            <person name="Cannon C."/>
            <person name="Castanera R."/>
            <person name="Culley D.E."/>
            <person name="Daum C."/>
            <person name="Ezra D."/>
            <person name="Gonzalez J.B."/>
            <person name="Henrissat B."/>
            <person name="Kuo A."/>
            <person name="Liang C."/>
            <person name="Lipzen A."/>
            <person name="Lutzoni F."/>
            <person name="Magnuson J."/>
            <person name="Mondo S."/>
            <person name="Nolan M."/>
            <person name="Ohm R."/>
            <person name="Pangilinan J."/>
            <person name="Park H.-J.H."/>
            <person name="Ramirez L."/>
            <person name="Alfaro M."/>
            <person name="Sun H."/>
            <person name="Tritt A."/>
            <person name="Yoshinaga Y."/>
            <person name="Zwiers L.-H.L."/>
            <person name="Turgeon B.G."/>
            <person name="Goodwin S.B."/>
            <person name="Spatafora J.W."/>
            <person name="Crous P.W."/>
            <person name="Grigoriev I.V."/>
        </authorList>
    </citation>
    <scope>NUCLEOTIDE SEQUENCE [LARGE SCALE GENOMIC DNA]</scope>
    <source>
        <strain evidence="2 3">CBS 611.86</strain>
    </source>
</reference>
<evidence type="ECO:0000313" key="2">
    <source>
        <dbReference type="EMBL" id="KAF2874403.1"/>
    </source>
</evidence>
<evidence type="ECO:0000313" key="3">
    <source>
        <dbReference type="Proteomes" id="UP000481861"/>
    </source>
</evidence>
<gene>
    <name evidence="2" type="ORF">BDV95DRAFT_331837</name>
</gene>
<organism evidence="2 3">
    <name type="scientific">Massariosphaeria phaeospora</name>
    <dbReference type="NCBI Taxonomy" id="100035"/>
    <lineage>
        <taxon>Eukaryota</taxon>
        <taxon>Fungi</taxon>
        <taxon>Dikarya</taxon>
        <taxon>Ascomycota</taxon>
        <taxon>Pezizomycotina</taxon>
        <taxon>Dothideomycetes</taxon>
        <taxon>Pleosporomycetidae</taxon>
        <taxon>Pleosporales</taxon>
        <taxon>Pleosporales incertae sedis</taxon>
        <taxon>Massariosphaeria</taxon>
    </lineage>
</organism>
<protein>
    <submittedName>
        <fullName evidence="2">Uncharacterized protein</fullName>
    </submittedName>
</protein>
<dbReference type="EMBL" id="JAADJZ010000006">
    <property type="protein sequence ID" value="KAF2874403.1"/>
    <property type="molecule type" value="Genomic_DNA"/>
</dbReference>
<dbReference type="AlphaFoldDB" id="A0A7C8MFZ1"/>
<comment type="caution">
    <text evidence="2">The sequence shown here is derived from an EMBL/GenBank/DDBJ whole genome shotgun (WGS) entry which is preliminary data.</text>
</comment>
<proteinExistence type="predicted"/>
<keyword evidence="3" id="KW-1185">Reference proteome</keyword>
<sequence>MTTRHYLQSAAILLDRTQTHNHLLTTTHTPTTMADPLSSSTTLSPIMTPMAPPRLPTTTSLPNTPSPNQSWLILTCAPRNPTPLHDTAKSESEPDTMGTESDRTPRISTTNLLSTTISATSSAATASTPSSSPTRLSDSPPSTPPTSTQASSPSPPQKPGLHSKHLTRLLFTLLNLTRAAYAQPHAYPKRRFAITHEYYLMLDAFARFFAKPHVRSCDFLADGTYACVLMLQTLVQLLEQALGLRGGWQRVQHVEIAWPQCAGAMREGEEDSLRSVVCANVEELIWGDAELEEVPAMGTRQGT</sequence>
<dbReference type="Proteomes" id="UP000481861">
    <property type="component" value="Unassembled WGS sequence"/>
</dbReference>
<feature type="region of interest" description="Disordered" evidence="1">
    <location>
        <begin position="77"/>
        <end position="162"/>
    </location>
</feature>